<name>A0A6S6PGA3_ACEAC</name>
<accession>A0A6S6PGA3</accession>
<dbReference type="EMBL" id="AP023326">
    <property type="protein sequence ID" value="BCI66000.1"/>
    <property type="molecule type" value="Genomic_DNA"/>
</dbReference>
<feature type="domain" description="SpoVT-AbrB" evidence="1">
    <location>
        <begin position="10"/>
        <end position="55"/>
    </location>
</feature>
<dbReference type="SUPFAM" id="SSF89447">
    <property type="entry name" value="AbrB/MazE/MraZ-like"/>
    <property type="match status" value="1"/>
</dbReference>
<protein>
    <recommendedName>
        <fullName evidence="1">SpoVT-AbrB domain-containing protein</fullName>
    </recommendedName>
</protein>
<dbReference type="InterPro" id="IPR039052">
    <property type="entry name" value="Antitox_PemI-like"/>
</dbReference>
<dbReference type="SMART" id="SM00966">
    <property type="entry name" value="SpoVT_AbrB"/>
    <property type="match status" value="1"/>
</dbReference>
<dbReference type="Gene3D" id="2.10.260.10">
    <property type="match status" value="1"/>
</dbReference>
<dbReference type="Proteomes" id="UP000515220">
    <property type="component" value="Chromosome"/>
</dbReference>
<dbReference type="InterPro" id="IPR007159">
    <property type="entry name" value="SpoVT-AbrB_dom"/>
</dbReference>
<proteinExistence type="predicted"/>
<dbReference type="GO" id="GO:0097351">
    <property type="term" value="F:toxin sequestering activity"/>
    <property type="evidence" value="ECO:0007669"/>
    <property type="project" value="InterPro"/>
</dbReference>
<dbReference type="Pfam" id="PF04014">
    <property type="entry name" value="MazE_antitoxin"/>
    <property type="match status" value="1"/>
</dbReference>
<dbReference type="GO" id="GO:0003677">
    <property type="term" value="F:DNA binding"/>
    <property type="evidence" value="ECO:0007669"/>
    <property type="project" value="InterPro"/>
</dbReference>
<dbReference type="RefSeq" id="WP_197974796.1">
    <property type="nucleotide sequence ID" value="NZ_AP023326.1"/>
</dbReference>
<dbReference type="PANTHER" id="PTHR40516:SF1">
    <property type="entry name" value="ANTITOXIN CHPS-RELATED"/>
    <property type="match status" value="1"/>
</dbReference>
<gene>
    <name evidence="2" type="ORF">AAJCM20276_06240</name>
</gene>
<evidence type="ECO:0000259" key="1">
    <source>
        <dbReference type="SMART" id="SM00966"/>
    </source>
</evidence>
<evidence type="ECO:0000313" key="2">
    <source>
        <dbReference type="EMBL" id="BCI66000.1"/>
    </source>
</evidence>
<sequence length="84" mass="9530">MSEAMVTTIGNWGNSAGIRLNASILREANLHIKDRVEVRVCGEEIIIRPQKKRPTLDELMARFDPEQHRHELLLDGEPVGNETI</sequence>
<dbReference type="AlphaFoldDB" id="A0A6S6PGA3"/>
<dbReference type="InterPro" id="IPR037914">
    <property type="entry name" value="SpoVT-AbrB_sf"/>
</dbReference>
<evidence type="ECO:0000313" key="3">
    <source>
        <dbReference type="Proteomes" id="UP000515220"/>
    </source>
</evidence>
<reference evidence="2 3" key="1">
    <citation type="submission" date="2020-07" db="EMBL/GenBank/DDBJ databases">
        <title>Complete Genome Sequence of an acetic acid bacterium, Acetobacter aceti JCM20276.</title>
        <authorList>
            <person name="Hirose Y."/>
            <person name="Mihara H."/>
        </authorList>
    </citation>
    <scope>NUCLEOTIDE SEQUENCE [LARGE SCALE GENOMIC DNA]</scope>
    <source>
        <strain evidence="2 3">JCM20276</strain>
    </source>
</reference>
<dbReference type="PANTHER" id="PTHR40516">
    <property type="entry name" value="ANTITOXIN CHPS-RELATED"/>
    <property type="match status" value="1"/>
</dbReference>
<organism evidence="2 3">
    <name type="scientific">Acetobacter aceti</name>
    <dbReference type="NCBI Taxonomy" id="435"/>
    <lineage>
        <taxon>Bacteria</taxon>
        <taxon>Pseudomonadati</taxon>
        <taxon>Pseudomonadota</taxon>
        <taxon>Alphaproteobacteria</taxon>
        <taxon>Acetobacterales</taxon>
        <taxon>Acetobacteraceae</taxon>
        <taxon>Acetobacter</taxon>
        <taxon>Acetobacter subgen. Acetobacter</taxon>
    </lineage>
</organism>